<dbReference type="PRINTS" id="PR00127">
    <property type="entry name" value="CLPPROTEASEP"/>
</dbReference>
<dbReference type="InterPro" id="IPR001907">
    <property type="entry name" value="ClpP"/>
</dbReference>
<dbReference type="Gene3D" id="3.90.226.10">
    <property type="entry name" value="2-enoyl-CoA Hydratase, Chain A, domain 1"/>
    <property type="match status" value="1"/>
</dbReference>
<evidence type="ECO:0000256" key="5">
    <source>
        <dbReference type="ARBA" id="ARBA00022825"/>
    </source>
</evidence>
<comment type="caution">
    <text evidence="7">The sequence shown here is derived from an EMBL/GenBank/DDBJ whole genome shotgun (WGS) entry which is preliminary data.</text>
</comment>
<evidence type="ECO:0000256" key="4">
    <source>
        <dbReference type="ARBA" id="ARBA00022801"/>
    </source>
</evidence>
<evidence type="ECO:0000313" key="8">
    <source>
        <dbReference type="Proteomes" id="UP000034491"/>
    </source>
</evidence>
<dbReference type="GO" id="GO:0051117">
    <property type="term" value="F:ATPase binding"/>
    <property type="evidence" value="ECO:0007669"/>
    <property type="project" value="TreeGrafter"/>
</dbReference>
<keyword evidence="5" id="KW-0720">Serine protease</keyword>
<proteinExistence type="inferred from homology"/>
<dbReference type="CDD" id="cd07016">
    <property type="entry name" value="S14_ClpP_1"/>
    <property type="match status" value="1"/>
</dbReference>
<evidence type="ECO:0000256" key="1">
    <source>
        <dbReference type="ARBA" id="ARBA00007039"/>
    </source>
</evidence>
<dbReference type="Pfam" id="PF00574">
    <property type="entry name" value="CLP_protease"/>
    <property type="match status" value="1"/>
</dbReference>
<dbReference type="PANTHER" id="PTHR10381:SF70">
    <property type="entry name" value="ATP-DEPENDENT CLP PROTEASE PROTEOLYTIC SUBUNIT"/>
    <property type="match status" value="1"/>
</dbReference>
<dbReference type="Proteomes" id="UP000034491">
    <property type="component" value="Unassembled WGS sequence"/>
</dbReference>
<evidence type="ECO:0000313" key="7">
    <source>
        <dbReference type="EMBL" id="KKJ75439.1"/>
    </source>
</evidence>
<dbReference type="GO" id="GO:0009368">
    <property type="term" value="C:endopeptidase Clp complex"/>
    <property type="evidence" value="ECO:0007669"/>
    <property type="project" value="TreeGrafter"/>
</dbReference>
<protein>
    <recommendedName>
        <fullName evidence="6">ATP-dependent Clp protease proteolytic subunit</fullName>
    </recommendedName>
</protein>
<reference evidence="7 8" key="1">
    <citation type="submission" date="2015-03" db="EMBL/GenBank/DDBJ databases">
        <title>Genome sequence of Kiloniella sp. P1-1, isolated from the gut microflora of Pacific white shrimp, Penaeus vannamei.</title>
        <authorList>
            <person name="Shao Z."/>
            <person name="Wang L."/>
            <person name="Li X."/>
        </authorList>
    </citation>
    <scope>NUCLEOTIDE SEQUENCE [LARGE SCALE GENOMIC DNA]</scope>
    <source>
        <strain evidence="7 8">P1-1</strain>
    </source>
</reference>
<evidence type="ECO:0000256" key="2">
    <source>
        <dbReference type="ARBA" id="ARBA00022490"/>
    </source>
</evidence>
<keyword evidence="8" id="KW-1185">Reference proteome</keyword>
<organism evidence="7 8">
    <name type="scientific">Kiloniella litopenaei</name>
    <dbReference type="NCBI Taxonomy" id="1549748"/>
    <lineage>
        <taxon>Bacteria</taxon>
        <taxon>Pseudomonadati</taxon>
        <taxon>Pseudomonadota</taxon>
        <taxon>Alphaproteobacteria</taxon>
        <taxon>Rhodospirillales</taxon>
        <taxon>Kiloniellaceae</taxon>
        <taxon>Kiloniella</taxon>
    </lineage>
</organism>
<dbReference type="SUPFAM" id="SSF52096">
    <property type="entry name" value="ClpP/crotonase"/>
    <property type="match status" value="1"/>
</dbReference>
<dbReference type="OrthoDB" id="9806592at2"/>
<name>A0A0M2R4R9_9PROT</name>
<dbReference type="NCBIfam" id="NF045542">
    <property type="entry name" value="Clp_rel_HeadMat"/>
    <property type="match status" value="1"/>
</dbReference>
<evidence type="ECO:0000256" key="3">
    <source>
        <dbReference type="ARBA" id="ARBA00022670"/>
    </source>
</evidence>
<dbReference type="EMBL" id="LANI01000032">
    <property type="protein sequence ID" value="KKJ75439.1"/>
    <property type="molecule type" value="Genomic_DNA"/>
</dbReference>
<dbReference type="AlphaFoldDB" id="A0A0M2R4R9"/>
<dbReference type="PANTHER" id="PTHR10381">
    <property type="entry name" value="ATP-DEPENDENT CLP PROTEASE PROTEOLYTIC SUBUNIT"/>
    <property type="match status" value="1"/>
</dbReference>
<dbReference type="InterPro" id="IPR023562">
    <property type="entry name" value="ClpP/TepA"/>
</dbReference>
<dbReference type="GO" id="GO:0004252">
    <property type="term" value="F:serine-type endopeptidase activity"/>
    <property type="evidence" value="ECO:0007669"/>
    <property type="project" value="InterPro"/>
</dbReference>
<dbReference type="InterPro" id="IPR029045">
    <property type="entry name" value="ClpP/crotonase-like_dom_sf"/>
</dbReference>
<keyword evidence="3" id="KW-0645">Protease</keyword>
<dbReference type="RefSeq" id="WP_046509868.1">
    <property type="nucleotide sequence ID" value="NZ_LANI01000032.1"/>
</dbReference>
<evidence type="ECO:0000256" key="6">
    <source>
        <dbReference type="RuleBase" id="RU003567"/>
    </source>
</evidence>
<dbReference type="GO" id="GO:0004176">
    <property type="term" value="F:ATP-dependent peptidase activity"/>
    <property type="evidence" value="ECO:0007669"/>
    <property type="project" value="InterPro"/>
</dbReference>
<dbReference type="STRING" id="1549748.WH95_18535"/>
<comment type="similarity">
    <text evidence="1 6">Belongs to the peptidase S14 family.</text>
</comment>
<gene>
    <name evidence="7" type="ORF">WH95_18535</name>
</gene>
<dbReference type="GO" id="GO:0006515">
    <property type="term" value="P:protein quality control for misfolded or incompletely synthesized proteins"/>
    <property type="evidence" value="ECO:0007669"/>
    <property type="project" value="TreeGrafter"/>
</dbReference>
<accession>A0A0M2R4R9</accession>
<keyword evidence="2" id="KW-0963">Cytoplasm</keyword>
<keyword evidence="4" id="KW-0378">Hydrolase</keyword>
<sequence>MSLKKLPEIKAFDSSIVRGWIMKDEAIDGWNPAVKAADSDNTTITMLDVIGDDPFSGGGVTAKRISAALRSIGEQDITVELNSPGGDFFEGITIYNMLREHKGRVTVKILGIAASAASVIAMAGDDIEISESGFLMIHNAWSVFVGNRHDLRGAADTLEPFDTAMAELYAKRSGESVEVTSEWMDNETYFNGKEAVEAGLATSLLESDQIEQDETQALDAKAIRASIKLDNALRAHKPDMTRSERRALLGDVKGSKLGATVTVTPCADDISLSLMNLANSIR</sequence>
<dbReference type="PATRIC" id="fig|1549748.8.peg.2985"/>